<comment type="caution">
    <text evidence="2">The sequence shown here is derived from an EMBL/GenBank/DDBJ whole genome shotgun (WGS) entry which is preliminary data.</text>
</comment>
<dbReference type="InParanoid" id="K1VUH4"/>
<dbReference type="HOGENOM" id="CLU_049053_0_0_1"/>
<feature type="compositionally biased region" description="Acidic residues" evidence="1">
    <location>
        <begin position="94"/>
        <end position="122"/>
    </location>
</feature>
<dbReference type="Proteomes" id="UP000006757">
    <property type="component" value="Unassembled WGS sequence"/>
</dbReference>
<feature type="compositionally biased region" description="Basic and acidic residues" evidence="1">
    <location>
        <begin position="345"/>
        <end position="356"/>
    </location>
</feature>
<organism evidence="2 3">
    <name type="scientific">Trichosporon asahii var. asahii (strain CBS 8904)</name>
    <name type="common">Yeast</name>
    <dbReference type="NCBI Taxonomy" id="1220162"/>
    <lineage>
        <taxon>Eukaryota</taxon>
        <taxon>Fungi</taxon>
        <taxon>Dikarya</taxon>
        <taxon>Basidiomycota</taxon>
        <taxon>Agaricomycotina</taxon>
        <taxon>Tremellomycetes</taxon>
        <taxon>Trichosporonales</taxon>
        <taxon>Trichosporonaceae</taxon>
        <taxon>Trichosporon</taxon>
    </lineage>
</organism>
<evidence type="ECO:0000313" key="2">
    <source>
        <dbReference type="EMBL" id="EKD00428.1"/>
    </source>
</evidence>
<reference evidence="2 3" key="1">
    <citation type="journal article" date="2012" name="Eukaryot. Cell">
        <title>Genome sequence of the Trichosporon asahii environmental strain CBS 8904.</title>
        <authorList>
            <person name="Yang R.Y."/>
            <person name="Li H.T."/>
            <person name="Zhu H."/>
            <person name="Zhou G.P."/>
            <person name="Wang M."/>
            <person name="Wang L."/>
        </authorList>
    </citation>
    <scope>NUCLEOTIDE SEQUENCE [LARGE SCALE GENOMIC DNA]</scope>
    <source>
        <strain evidence="2 3">CBS 8904</strain>
    </source>
</reference>
<feature type="region of interest" description="Disordered" evidence="1">
    <location>
        <begin position="339"/>
        <end position="360"/>
    </location>
</feature>
<feature type="compositionally biased region" description="Basic and acidic residues" evidence="1">
    <location>
        <begin position="61"/>
        <end position="80"/>
    </location>
</feature>
<name>K1VUH4_TRIAC</name>
<evidence type="ECO:0000313" key="3">
    <source>
        <dbReference type="Proteomes" id="UP000006757"/>
    </source>
</evidence>
<dbReference type="AlphaFoldDB" id="K1VUH4"/>
<feature type="compositionally biased region" description="Pro residues" evidence="1">
    <location>
        <begin position="144"/>
        <end position="154"/>
    </location>
</feature>
<sequence>MPLARTPPRGTGNVNHRAHTFSPSQAYPDGVPPTEPAPIPRGGGLARTPPPGAPQPQPTSRGKEKQHEGMDVEEERPSERRRSRRSIAQPDPPEQPEEVSDEDDREEPKVEEDDREGEEDTQDDRPGEAEVEAEIEVEEDVEVQPPPHTPPPQRAPSQPAVTPGRTPRAPRASYHPADPLSPDDPSETTRTPRTPRDRRMSRARTPAEVVSEPPVPIRDTDEAEYGKYYETLSRALRINTIDKGLSKLTRAIHCSRRRSQSRSATSGPTCCTSSGRTVLVPKRLRTLAQVVDEANAWKESSSEGRPDAWRLNALHDLDGNQPGGVRPVVGRAARGVPRAHKGVRRAHEDDPGEARAARQCRQRRQRQCRRASQGELMQRFPTDKQTNKLLDGFPSAEMLDWAERSGSRA</sequence>
<evidence type="ECO:0000256" key="1">
    <source>
        <dbReference type="SAM" id="MobiDB-lite"/>
    </source>
</evidence>
<feature type="compositionally biased region" description="Acidic residues" evidence="1">
    <location>
        <begin position="129"/>
        <end position="142"/>
    </location>
</feature>
<feature type="compositionally biased region" description="Pro residues" evidence="1">
    <location>
        <begin position="30"/>
        <end position="39"/>
    </location>
</feature>
<dbReference type="EMBL" id="AMBO01000341">
    <property type="protein sequence ID" value="EKD00428.1"/>
    <property type="molecule type" value="Genomic_DNA"/>
</dbReference>
<feature type="region of interest" description="Disordered" evidence="1">
    <location>
        <begin position="1"/>
        <end position="218"/>
    </location>
</feature>
<gene>
    <name evidence="2" type="ORF">A1Q2_05265</name>
</gene>
<proteinExistence type="predicted"/>
<protein>
    <submittedName>
        <fullName evidence="2">LPXTG-motif cell wall anchor domain protein</fullName>
    </submittedName>
</protein>
<accession>K1VUH4</accession>
<feature type="compositionally biased region" description="Pro residues" evidence="1">
    <location>
        <begin position="48"/>
        <end position="57"/>
    </location>
</feature>
<keyword evidence="3" id="KW-1185">Reference proteome</keyword>